<accession>A0A7Y9PGE3</accession>
<dbReference type="EMBL" id="JACCCW010000001">
    <property type="protein sequence ID" value="NYF79367.1"/>
    <property type="molecule type" value="Genomic_DNA"/>
</dbReference>
<evidence type="ECO:0000313" key="2">
    <source>
        <dbReference type="Proteomes" id="UP000589520"/>
    </source>
</evidence>
<keyword evidence="2" id="KW-1185">Reference proteome</keyword>
<sequence>MRGSTPKDMIVASGTCHATKHYMVRECRDFSNNNECNDSYLDEADMNS</sequence>
<name>A0A7Y9PGE3_9BACT</name>
<reference evidence="1 2" key="1">
    <citation type="submission" date="2020-07" db="EMBL/GenBank/DDBJ databases">
        <title>Genomic Encyclopedia of Type Strains, Phase IV (KMG-V): Genome sequencing to study the core and pangenomes of soil and plant-associated prokaryotes.</title>
        <authorList>
            <person name="Whitman W."/>
        </authorList>
    </citation>
    <scope>NUCLEOTIDE SEQUENCE [LARGE SCALE GENOMIC DNA]</scope>
    <source>
        <strain evidence="1 2">X4EP2</strain>
    </source>
</reference>
<evidence type="ECO:0000313" key="1">
    <source>
        <dbReference type="EMBL" id="NYF79367.1"/>
    </source>
</evidence>
<gene>
    <name evidence="1" type="ORF">HDF17_001654</name>
</gene>
<organism evidence="1 2">
    <name type="scientific">Granulicella arctica</name>
    <dbReference type="NCBI Taxonomy" id="940613"/>
    <lineage>
        <taxon>Bacteria</taxon>
        <taxon>Pseudomonadati</taxon>
        <taxon>Acidobacteriota</taxon>
        <taxon>Terriglobia</taxon>
        <taxon>Terriglobales</taxon>
        <taxon>Acidobacteriaceae</taxon>
        <taxon>Granulicella</taxon>
    </lineage>
</organism>
<dbReference type="AlphaFoldDB" id="A0A7Y9PGE3"/>
<dbReference type="Proteomes" id="UP000589520">
    <property type="component" value="Unassembled WGS sequence"/>
</dbReference>
<protein>
    <submittedName>
        <fullName evidence="1">Uncharacterized protein</fullName>
    </submittedName>
</protein>
<comment type="caution">
    <text evidence="1">The sequence shown here is derived from an EMBL/GenBank/DDBJ whole genome shotgun (WGS) entry which is preliminary data.</text>
</comment>
<proteinExistence type="predicted"/>